<dbReference type="SUPFAM" id="SSF53850">
    <property type="entry name" value="Periplasmic binding protein-like II"/>
    <property type="match status" value="1"/>
</dbReference>
<protein>
    <submittedName>
        <fullName evidence="1">Uncharacterized protein</fullName>
    </submittedName>
</protein>
<comment type="caution">
    <text evidence="1">The sequence shown here is derived from an EMBL/GenBank/DDBJ whole genome shotgun (WGS) entry which is preliminary data.</text>
</comment>
<dbReference type="EMBL" id="MCOG01000035">
    <property type="protein sequence ID" value="ORY73157.1"/>
    <property type="molecule type" value="Genomic_DNA"/>
</dbReference>
<gene>
    <name evidence="1" type="ORF">LY90DRAFT_452074</name>
</gene>
<dbReference type="Gene3D" id="3.40.190.10">
    <property type="entry name" value="Periplasmic binding protein-like II"/>
    <property type="match status" value="1"/>
</dbReference>
<accession>A0A1Y2ENQ8</accession>
<proteinExistence type="predicted"/>
<reference evidence="1 2" key="1">
    <citation type="submission" date="2016-08" db="EMBL/GenBank/DDBJ databases">
        <title>A Parts List for Fungal Cellulosomes Revealed by Comparative Genomics.</title>
        <authorList>
            <consortium name="DOE Joint Genome Institute"/>
            <person name="Haitjema C.H."/>
            <person name="Gilmore S.P."/>
            <person name="Henske J.K."/>
            <person name="Solomon K.V."/>
            <person name="De Groot R."/>
            <person name="Kuo A."/>
            <person name="Mondo S.J."/>
            <person name="Salamov A.A."/>
            <person name="Labutti K."/>
            <person name="Zhao Z."/>
            <person name="Chiniquy J."/>
            <person name="Barry K."/>
            <person name="Brewer H.M."/>
            <person name="Purvine S.O."/>
            <person name="Wright A.T."/>
            <person name="Boxma B."/>
            <person name="Van Alen T."/>
            <person name="Hackstein J.H."/>
            <person name="Baker S.E."/>
            <person name="Grigoriev I.V."/>
            <person name="O'Malley M.A."/>
        </authorList>
    </citation>
    <scope>NUCLEOTIDE SEQUENCE [LARGE SCALE GENOMIC DNA]</scope>
    <source>
        <strain evidence="1 2">G1</strain>
    </source>
</reference>
<sequence>MKIVSVGWYDNAYAEICNDNDKSIPCPDLIVLNTSQLTSRYIKGEIISLNNYFKKYNIKTGKSFESMLTKYSLYDYYVDNNWLGVPLTIDFRIMEFNITTFDYCRGEGYDIHYPPPLSDYWGKDYQKTWTWEKAFEYSEMITKCTKKPGFKVISNYGEDIKFFIMLCQSLQIPFFTVDIESNLKKCGLRNSEYINKLSILKDLIKNHYVNKICYY</sequence>
<name>A0A1Y2ENQ8_9FUNG</name>
<dbReference type="AlphaFoldDB" id="A0A1Y2ENQ8"/>
<dbReference type="OrthoDB" id="2142773at2759"/>
<keyword evidence="2" id="KW-1185">Reference proteome</keyword>
<dbReference type="Proteomes" id="UP000193920">
    <property type="component" value="Unassembled WGS sequence"/>
</dbReference>
<evidence type="ECO:0000313" key="2">
    <source>
        <dbReference type="Proteomes" id="UP000193920"/>
    </source>
</evidence>
<organism evidence="1 2">
    <name type="scientific">Neocallimastix californiae</name>
    <dbReference type="NCBI Taxonomy" id="1754190"/>
    <lineage>
        <taxon>Eukaryota</taxon>
        <taxon>Fungi</taxon>
        <taxon>Fungi incertae sedis</taxon>
        <taxon>Chytridiomycota</taxon>
        <taxon>Chytridiomycota incertae sedis</taxon>
        <taxon>Neocallimastigomycetes</taxon>
        <taxon>Neocallimastigales</taxon>
        <taxon>Neocallimastigaceae</taxon>
        <taxon>Neocallimastix</taxon>
    </lineage>
</organism>
<evidence type="ECO:0000313" key="1">
    <source>
        <dbReference type="EMBL" id="ORY73157.1"/>
    </source>
</evidence>